<protein>
    <submittedName>
        <fullName evidence="1">Uncharacterized protein</fullName>
    </submittedName>
</protein>
<name>A0A392UHL7_9FABA</name>
<reference evidence="1 2" key="1">
    <citation type="journal article" date="2018" name="Front. Plant Sci.">
        <title>Red Clover (Trifolium pratense) and Zigzag Clover (T. medium) - A Picture of Genomic Similarities and Differences.</title>
        <authorList>
            <person name="Dluhosova J."/>
            <person name="Istvanek J."/>
            <person name="Nedelnik J."/>
            <person name="Repkova J."/>
        </authorList>
    </citation>
    <scope>NUCLEOTIDE SEQUENCE [LARGE SCALE GENOMIC DNA]</scope>
    <source>
        <strain evidence="2">cv. 10/8</strain>
        <tissue evidence="1">Leaf</tissue>
    </source>
</reference>
<comment type="caution">
    <text evidence="1">The sequence shown here is derived from an EMBL/GenBank/DDBJ whole genome shotgun (WGS) entry which is preliminary data.</text>
</comment>
<dbReference type="AlphaFoldDB" id="A0A392UHL7"/>
<evidence type="ECO:0000313" key="2">
    <source>
        <dbReference type="Proteomes" id="UP000265520"/>
    </source>
</evidence>
<evidence type="ECO:0000313" key="1">
    <source>
        <dbReference type="EMBL" id="MCI71936.1"/>
    </source>
</evidence>
<proteinExistence type="predicted"/>
<accession>A0A392UHL7</accession>
<feature type="non-terminal residue" evidence="1">
    <location>
        <position position="1"/>
    </location>
</feature>
<dbReference type="Proteomes" id="UP000265520">
    <property type="component" value="Unassembled WGS sequence"/>
</dbReference>
<organism evidence="1 2">
    <name type="scientific">Trifolium medium</name>
    <dbReference type="NCBI Taxonomy" id="97028"/>
    <lineage>
        <taxon>Eukaryota</taxon>
        <taxon>Viridiplantae</taxon>
        <taxon>Streptophyta</taxon>
        <taxon>Embryophyta</taxon>
        <taxon>Tracheophyta</taxon>
        <taxon>Spermatophyta</taxon>
        <taxon>Magnoliopsida</taxon>
        <taxon>eudicotyledons</taxon>
        <taxon>Gunneridae</taxon>
        <taxon>Pentapetalae</taxon>
        <taxon>rosids</taxon>
        <taxon>fabids</taxon>
        <taxon>Fabales</taxon>
        <taxon>Fabaceae</taxon>
        <taxon>Papilionoideae</taxon>
        <taxon>50 kb inversion clade</taxon>
        <taxon>NPAAA clade</taxon>
        <taxon>Hologalegina</taxon>
        <taxon>IRL clade</taxon>
        <taxon>Trifolieae</taxon>
        <taxon>Trifolium</taxon>
    </lineage>
</organism>
<dbReference type="EMBL" id="LXQA010807060">
    <property type="protein sequence ID" value="MCI71936.1"/>
    <property type="molecule type" value="Genomic_DNA"/>
</dbReference>
<keyword evidence="2" id="KW-1185">Reference proteome</keyword>
<sequence>SAIICCLVAAPVGFLVDGAVMSAAYVPSNNL</sequence>